<sequence>MRQPNVTVYGSVACPDTQRIKNFLEAQALAYEYKDVDESPELNDYLADLNHGKRVIPTLRLNNMILINPSEQELGLELKSLASLIDSSRDS</sequence>
<gene>
    <name evidence="2" type="ORF">V5E97_15915</name>
</gene>
<name>A0AAU7CPG0_9BACT</name>
<evidence type="ECO:0000259" key="1">
    <source>
        <dbReference type="Pfam" id="PF00462"/>
    </source>
</evidence>
<dbReference type="EMBL" id="CP155447">
    <property type="protein sequence ID" value="XBH07462.1"/>
    <property type="molecule type" value="Genomic_DNA"/>
</dbReference>
<accession>A0AAU7CPG0</accession>
<feature type="domain" description="Glutaredoxin" evidence="1">
    <location>
        <begin position="6"/>
        <end position="63"/>
    </location>
</feature>
<dbReference type="Gene3D" id="3.40.30.10">
    <property type="entry name" value="Glutaredoxin"/>
    <property type="match status" value="1"/>
</dbReference>
<protein>
    <submittedName>
        <fullName evidence="2">Glutaredoxin family protein</fullName>
    </submittedName>
</protein>
<dbReference type="RefSeq" id="WP_406700298.1">
    <property type="nucleotide sequence ID" value="NZ_CP155447.1"/>
</dbReference>
<dbReference type="SUPFAM" id="SSF52833">
    <property type="entry name" value="Thioredoxin-like"/>
    <property type="match status" value="1"/>
</dbReference>
<evidence type="ECO:0000313" key="2">
    <source>
        <dbReference type="EMBL" id="XBH07462.1"/>
    </source>
</evidence>
<dbReference type="Pfam" id="PF00462">
    <property type="entry name" value="Glutaredoxin"/>
    <property type="match status" value="1"/>
</dbReference>
<dbReference type="InterPro" id="IPR002109">
    <property type="entry name" value="Glutaredoxin"/>
</dbReference>
<dbReference type="PROSITE" id="PS51354">
    <property type="entry name" value="GLUTAREDOXIN_2"/>
    <property type="match status" value="1"/>
</dbReference>
<dbReference type="CDD" id="cd02976">
    <property type="entry name" value="NrdH"/>
    <property type="match status" value="1"/>
</dbReference>
<dbReference type="InterPro" id="IPR036249">
    <property type="entry name" value="Thioredoxin-like_sf"/>
</dbReference>
<organism evidence="2">
    <name type="scientific">Singulisphaera sp. Ch08</name>
    <dbReference type="NCBI Taxonomy" id="3120278"/>
    <lineage>
        <taxon>Bacteria</taxon>
        <taxon>Pseudomonadati</taxon>
        <taxon>Planctomycetota</taxon>
        <taxon>Planctomycetia</taxon>
        <taxon>Isosphaerales</taxon>
        <taxon>Isosphaeraceae</taxon>
        <taxon>Singulisphaera</taxon>
    </lineage>
</organism>
<dbReference type="AlphaFoldDB" id="A0AAU7CPG0"/>
<reference evidence="2" key="1">
    <citation type="submission" date="2024-05" db="EMBL/GenBank/DDBJ databases">
        <title>Planctomycetes of the genus Singulisphaera possess chitinolytic capabilities.</title>
        <authorList>
            <person name="Ivanova A."/>
        </authorList>
    </citation>
    <scope>NUCLEOTIDE SEQUENCE</scope>
    <source>
        <strain evidence="2">Ch08T</strain>
    </source>
</reference>
<proteinExistence type="predicted"/>